<feature type="compositionally biased region" description="Basic and acidic residues" evidence="11">
    <location>
        <begin position="3019"/>
        <end position="3034"/>
    </location>
</feature>
<dbReference type="EMBL" id="SRMA01026455">
    <property type="protein sequence ID" value="TRY83769.1"/>
    <property type="molecule type" value="Genomic_DNA"/>
</dbReference>
<organism evidence="14 15">
    <name type="scientific">Danionella cerebrum</name>
    <dbReference type="NCBI Taxonomy" id="2873325"/>
    <lineage>
        <taxon>Eukaryota</taxon>
        <taxon>Metazoa</taxon>
        <taxon>Chordata</taxon>
        <taxon>Craniata</taxon>
        <taxon>Vertebrata</taxon>
        <taxon>Euteleostomi</taxon>
        <taxon>Actinopterygii</taxon>
        <taxon>Neopterygii</taxon>
        <taxon>Teleostei</taxon>
        <taxon>Ostariophysi</taxon>
        <taxon>Cypriniformes</taxon>
        <taxon>Danionidae</taxon>
        <taxon>Danioninae</taxon>
        <taxon>Danionella</taxon>
    </lineage>
</organism>
<dbReference type="PROSITE" id="PS51805">
    <property type="entry name" value="EPHD"/>
    <property type="match status" value="1"/>
</dbReference>
<feature type="compositionally biased region" description="Basic and acidic residues" evidence="11">
    <location>
        <begin position="2990"/>
        <end position="3008"/>
    </location>
</feature>
<evidence type="ECO:0000256" key="7">
    <source>
        <dbReference type="ARBA" id="ARBA00023054"/>
    </source>
</evidence>
<dbReference type="STRING" id="623744.A0A553Q1F5"/>
<evidence type="ECO:0000256" key="8">
    <source>
        <dbReference type="ARBA" id="ARBA00023203"/>
    </source>
</evidence>
<evidence type="ECO:0000313" key="15">
    <source>
        <dbReference type="Proteomes" id="UP000316079"/>
    </source>
</evidence>
<dbReference type="SUPFAM" id="SSF50729">
    <property type="entry name" value="PH domain-like"/>
    <property type="match status" value="2"/>
</dbReference>
<evidence type="ECO:0000313" key="14">
    <source>
        <dbReference type="EMBL" id="TRY83769.1"/>
    </source>
</evidence>
<feature type="region of interest" description="Disordered" evidence="11">
    <location>
        <begin position="234"/>
        <end position="275"/>
    </location>
</feature>
<dbReference type="Proteomes" id="UP000316079">
    <property type="component" value="Unassembled WGS sequence"/>
</dbReference>
<evidence type="ECO:0000259" key="12">
    <source>
        <dbReference type="PROSITE" id="PS50003"/>
    </source>
</evidence>
<feature type="compositionally biased region" description="Low complexity" evidence="11">
    <location>
        <begin position="720"/>
        <end position="730"/>
    </location>
</feature>
<reference evidence="14 15" key="1">
    <citation type="journal article" date="2019" name="Sci. Data">
        <title>Hybrid genome assembly and annotation of Danionella translucida.</title>
        <authorList>
            <person name="Kadobianskyi M."/>
            <person name="Schulze L."/>
            <person name="Schuelke M."/>
            <person name="Judkewitz B."/>
        </authorList>
    </citation>
    <scope>NUCLEOTIDE SEQUENCE [LARGE SCALE GENOMIC DNA]</scope>
    <source>
        <strain evidence="14 15">Bolton</strain>
    </source>
</reference>
<feature type="compositionally biased region" description="Basic and acidic residues" evidence="11">
    <location>
        <begin position="453"/>
        <end position="469"/>
    </location>
</feature>
<evidence type="ECO:0000256" key="10">
    <source>
        <dbReference type="SAM" id="Coils"/>
    </source>
</evidence>
<dbReference type="OrthoDB" id="9942268at2759"/>
<feature type="compositionally biased region" description="Basic and acidic residues" evidence="11">
    <location>
        <begin position="415"/>
        <end position="443"/>
    </location>
</feature>
<feature type="coiled-coil region" evidence="10">
    <location>
        <begin position="1528"/>
        <end position="1598"/>
    </location>
</feature>
<feature type="coiled-coil region" evidence="10">
    <location>
        <begin position="815"/>
        <end position="863"/>
    </location>
</feature>
<dbReference type="InterPro" id="IPR011993">
    <property type="entry name" value="PH-like_dom_sf"/>
</dbReference>
<comment type="subcellular location">
    <subcellularLocation>
        <location evidence="1">Cytoplasm</location>
        <location evidence="1">Cytoskeleton</location>
    </subcellularLocation>
</comment>
<evidence type="ECO:0000256" key="9">
    <source>
        <dbReference type="ARBA" id="ARBA00023212"/>
    </source>
</evidence>
<keyword evidence="2" id="KW-0963">Cytoplasm</keyword>
<keyword evidence="15" id="KW-1185">Reference proteome</keyword>
<dbReference type="Gene3D" id="3.30.40.10">
    <property type="entry name" value="Zinc/RING finger domain, C3HC4 (zinc finger)"/>
    <property type="match status" value="1"/>
</dbReference>
<feature type="region of interest" description="Disordered" evidence="11">
    <location>
        <begin position="2787"/>
        <end position="2881"/>
    </location>
</feature>
<feature type="domain" description="PH" evidence="12">
    <location>
        <begin position="520"/>
        <end position="616"/>
    </location>
</feature>
<feature type="region of interest" description="Disordered" evidence="11">
    <location>
        <begin position="2990"/>
        <end position="3034"/>
    </location>
</feature>
<dbReference type="PANTHER" id="PTHR17271:SF12">
    <property type="entry name" value="MYOSIN PHOSPHATASE RHO-INTERACTING PROTEIN ISOFORM X1"/>
    <property type="match status" value="1"/>
</dbReference>
<feature type="region of interest" description="Disordered" evidence="11">
    <location>
        <begin position="785"/>
        <end position="813"/>
    </location>
</feature>
<sequence>MKLLLYSDDKCLEVVFVQLHLERKCWCSDDGQSRSTVDGCVWLLRGQTSKTPCSDRGMEVLLAAGGGLTALRSSVELLISAAGSLPPGVTSRPDLLSGVAAACLGTSSLSEASTRSSLNEEQSFRDTRLEFEELQNVSFSLCVPEKELSSPGSSGFTAELLRVKATPDGEHPSTLPQGTVNMNLCTDVIDAEPRTGQKNALCIVTPEQEYYIRGDNKEIINGWTEQLVVYPRTNKQNQKKKRKVEPATSQEPGPAKVAVTGSGIPDAPDPESPLDSSSLIWQEEIQSREAEAAQRIQLQQPPLGSPAPPAGDCGALGRGWDRSSMNGEDSDRACLSAPLQTPGEHLWSAVDSGGVPRCISPAPSDPFPSGSSLVSNGSHISGSLSSLDSDASACNESLGGRGSAGRRTERHGRHSQRERESVFSPERSPERPEREALLSPERRVEVALDLEQQERMELEESSPAREGRSHTRRLYTEVQSQTGQRMDAGLDFHHSALPPLRRAKSLDRRTTESVMTPDLLNFKKGWMVKLDDQGQWKKFWFVLTDHSLRYYKDSIAEEASDLDGEIDLSSCYNVTEYQAQRNYGFQIHTQEAVHTLSAMTAGIRRNWIQAVMKNVRPSTAPDVARSDAMTLPVTLRRSQSLTQSPCAPFTPSLADEHSSCSVFESLVRPDVTQDSPCSEASVEREVGAKKSRARERRREGRSKTFDWAEFRPIAQALAQQRAAEAHSAQADVFERGKRREERRRRYESVTTSSFSDITDAINPEECALLPPEFLTGAHQQRVEEEIEQRWQQVEQTPIREERRVPLPSTDHSGAAEETRALMERYRRGMEDLQAQLESCHQQLQDSDRRRQDLESQLRSALEREQQIRPGYISPVPNTQATLLRLCRAGLHTCGARAGPSDYRLPRFFVLSLKYPPQDGSFYYDLFRIEKGGSKVWLELIIMSPSLQEVAPGNNEERSIHMNPERVSLLDSPQSDESELQMKRSEPVSSQAQTLTKKYQETKEILQQQEQRKRLMQEQLGLALSPCSSPHAAAATTASAAAASDSALRTLRLTLQDREGAVEELQSLVDARPPLTLRELVRLVQVAECSSAQGRSELATGSGKESPRLHESLGNPQDVESYRPPLEEFQGRVLPERRNREVEILANENQALKQRFQEIVNQLREADREIERLKLERRRLRSDKEQEDRSICGQELSEKLLDALQELDVLQKSLRDTERRLQLREATLRGLGFQVTETETDDGATDAEALRNRLRDLQKSLSEKEMLLCSQSAQHEEDISALHKRLAEVQEELAHWRQKLDDAESGREHRESMQDQVENVQEEFRSRLEALDKVFAAMLHAGERKPEGEVVMMEKSQAGLKEMIELRILSRVLGGLEEGERMRGVVERLLVEKKMLHLMRKLSNIQDLHSVKESALKCAWMFEEETHACIMKDLAALLQKKAAVFSQTASHLRANQELRALALSLSSDAPQRTSAEVIREAVSEITSMYHEHLLMFLEASRGSDDAAERPPIHTGGESVEKLIQLQGAEARHETELRALRDLYDQQEEKLKEELAKARDTLKRRGEENVKEIDSLTQCMANLKSRHQAERHEFQRAMEEIWDALGHAEEDGVPSVSSIKIRIQKLVEKTQRLEGNEESRRLRLKYESDLEKIKATCERGFAAMEESHQKVIEELQRKHQTELEKLTEEKERLLAEETAATISAIEAMKNAHRSELERELEKARKTTSGSESADVLEIHQQHECVSFTLTLHSFRSPPGFVISVMLLLLLREELVSFQREIEVLSEQYSQKCLENAHLSQALEAERQALRQCQRENQELNAHNQELNNRLAAEITKMRSMACEDGADAGVAQGKELYELEGKQDPIPISARGPPPNVKVPGKHCGRFFTSESSLFPQVMLRVKESEVQYLKQEINSLKDELQAAQRDKKYATDKYKDIYTELSIVRAKAERDLSRLREQLQSAHDALGQEGEEAERSGYDIMKSKSNPDILKMAAKRSERSMRSKYRDPGALSVHHPAARLKDDRSWHLMLHQTETQKLPSHADRTARGSGDVNKSEGGPDAGAEASSLRQGHKGFLRPRLHSQLCLQRFHTPMADPPALDLTSGSSEDHLTTQLAPSWLLGPGVDTGLLLSQVDPSSGPSLPLPQNISNPELLDPDQALGDLCRSSVPALYGIPAPILRSCELQKLNTDPTETQQMSLAPLSLLTPAELLENMASLCFLPTPIQLQNLPLELLRSLRSNQSSVNGSTGALWSIGPLPGAFQEEPGFSAAAVDGASNPELVFLITGSSGEVLDPQGLTLSLNPEQIAAFGMALDPVPVRDCGVPEHEGFPDGEPVDVVLNEQQMQDGTAGPNEKMGTHVFGYPQTAVPPNGDAANREQLISEDGSDRHGLCLADEQVLNDLNASQSSQTADVHAAPLVKQEASACSPRSEAARISTPDHLRLHHDPSSQVGDGILANGEQVVLFTASEETVSGVVVEEDDLMNATGFPETARSPEEQAEQGDAFRLQHHSSAPEMKERLHPLHHDAVSSNGDAFNSIHQDELLKVFGFPADASFTRGDAALREEPVEALPENLFGLIRSSASQNGAEQEEEALNKSVLLSVEGSDAKRHLETMFRLFCRSQTALSFMNREVLYNQPLHTRPENNATAPLEDAKHGLGLTPNAPSLNGAIDAPQQETNNPCSPLKPKCFENQDFRPQQSSCSPEAPEMDAQEYGSSFPNLAAGEAEKPDCTLVTEESSSDGPGEGPQSVQNSSGPLGNAPVRKTLPLRAGRGLRMESIVFNMLPIRSKCSRASGKEACRRSPQKTQSRLKGFSRRGEKTPAFVQPQSPGSRRSGSTASLSKTRHSSPPPNHQKPALARPAKKPPAARRKNPRPKASPASILAPQEPQINLRCLERWKRRKERRQPFAPYVRLHHNDYPRCTLVNYPESGVGRPSESDSGSLPDSPGLSFSRICMDATTRSALVCCFCAESANAMDLGDLHGPYLPEGFRHEAKGEMKPPEEEQEVPLREEWSSDGGDGASRWSRDRNKREQSWRASSEEGSRACRNHMRVWRSSDWDAAIDWSSPPVLPIGEREFWFHENCAVWAAGVVLVRGKLYGLESAVEMAKALVCWSCGRAGATLSCVFKGCSHSYHYRCALLSGERERERERESFMYCCRRASCRSRERLVTITKQENEDLLPREMFSEDICSKAFLSSAHSCSGAWTDADRTRTAQGFIASAGDQRRPPERNRRVAERGQCSSDELLLMEGIETFPPNCLIIIKLLNQSLCLALCGLLASLLGVLWSPVLWGSSQLLQNTPGTRAYKMILESPCGALGSFIQTGASASPALGALNSFKQRSGVYFMFSPESLQLYVKEPPPVVRRSHTSCEEMMRAANQRSLREVAETQWSQMKKNSKDNGDEEDADNGSGDHGIVEQSCVMLPPEFHTGLSRTYSIETPRGNLTCKLESAKGNLPQVLLSLFTQ</sequence>
<dbReference type="CDD" id="cd13275">
    <property type="entry name" value="PH_M-RIP"/>
    <property type="match status" value="1"/>
</dbReference>
<evidence type="ECO:0008006" key="16">
    <source>
        <dbReference type="Google" id="ProtNLM"/>
    </source>
</evidence>
<dbReference type="GO" id="GO:0051015">
    <property type="term" value="F:actin filament binding"/>
    <property type="evidence" value="ECO:0007669"/>
    <property type="project" value="TreeGrafter"/>
</dbReference>
<feature type="coiled-coil region" evidence="10">
    <location>
        <begin position="1898"/>
        <end position="1975"/>
    </location>
</feature>
<feature type="region of interest" description="Disordered" evidence="11">
    <location>
        <begin position="671"/>
        <end position="702"/>
    </location>
</feature>
<feature type="region of interest" description="Disordered" evidence="11">
    <location>
        <begin position="1092"/>
        <end position="1127"/>
    </location>
</feature>
<keyword evidence="7 10" id="KW-0175">Coiled coil</keyword>
<dbReference type="Pfam" id="PF00169">
    <property type="entry name" value="PH"/>
    <property type="match status" value="1"/>
</dbReference>
<evidence type="ECO:0000256" key="6">
    <source>
        <dbReference type="ARBA" id="ARBA00022833"/>
    </source>
</evidence>
<feature type="region of interest" description="Disordered" evidence="11">
    <location>
        <begin position="2032"/>
        <end position="2067"/>
    </location>
</feature>
<feature type="region of interest" description="Disordered" evidence="11">
    <location>
        <begin position="300"/>
        <end position="331"/>
    </location>
</feature>
<comment type="caution">
    <text evidence="14">The sequence shown here is derived from an EMBL/GenBank/DDBJ whole genome shotgun (WGS) entry which is preliminary data.</text>
</comment>
<dbReference type="Pfam" id="PF13771">
    <property type="entry name" value="zf-HC5HC2H"/>
    <property type="match status" value="1"/>
</dbReference>
<evidence type="ECO:0000256" key="5">
    <source>
        <dbReference type="ARBA" id="ARBA00022771"/>
    </source>
</evidence>
<feature type="coiled-coil region" evidence="10">
    <location>
        <begin position="1246"/>
        <end position="1322"/>
    </location>
</feature>
<keyword evidence="6" id="KW-0862">Zinc</keyword>
<feature type="compositionally biased region" description="Polar residues" evidence="11">
    <location>
        <begin position="2821"/>
        <end position="2837"/>
    </location>
</feature>
<feature type="region of interest" description="Disordered" evidence="11">
    <location>
        <begin position="1994"/>
        <end position="2017"/>
    </location>
</feature>
<dbReference type="FunFam" id="2.30.29.30:FF:000133">
    <property type="entry name" value="myosin phosphatase Rho-interacting protein isoform X1"/>
    <property type="match status" value="1"/>
</dbReference>
<dbReference type="InterPro" id="IPR052223">
    <property type="entry name" value="Actin_Cytoskeleton_Reg"/>
</dbReference>
<keyword evidence="9" id="KW-0206">Cytoskeleton</keyword>
<feature type="compositionally biased region" description="Basic residues" evidence="11">
    <location>
        <begin position="2856"/>
        <end position="2869"/>
    </location>
</feature>
<dbReference type="InterPro" id="IPR001849">
    <property type="entry name" value="PH_domain"/>
</dbReference>
<dbReference type="PROSITE" id="PS50003">
    <property type="entry name" value="PH_DOMAIN"/>
    <property type="match status" value="1"/>
</dbReference>
<feature type="non-terminal residue" evidence="14">
    <location>
        <position position="3459"/>
    </location>
</feature>
<feature type="coiled-coil region" evidence="10">
    <location>
        <begin position="1667"/>
        <end position="1731"/>
    </location>
</feature>
<protein>
    <recommendedName>
        <fullName evidence="16">PH domain-containing protein</fullName>
    </recommendedName>
</protein>
<evidence type="ECO:0000256" key="11">
    <source>
        <dbReference type="SAM" id="MobiDB-lite"/>
    </source>
</evidence>
<keyword evidence="3" id="KW-0597">Phosphoprotein</keyword>
<feature type="compositionally biased region" description="Low complexity" evidence="11">
    <location>
        <begin position="382"/>
        <end position="393"/>
    </location>
</feature>
<dbReference type="InterPro" id="IPR039597">
    <property type="entry name" value="M-RIP_PH"/>
</dbReference>
<dbReference type="GO" id="GO:0015629">
    <property type="term" value="C:actin cytoskeleton"/>
    <property type="evidence" value="ECO:0007669"/>
    <property type="project" value="UniProtKB-ARBA"/>
</dbReference>
<feature type="region of interest" description="Disordered" evidence="11">
    <location>
        <begin position="961"/>
        <end position="994"/>
    </location>
</feature>
<dbReference type="InterPro" id="IPR034732">
    <property type="entry name" value="EPHD"/>
</dbReference>
<evidence type="ECO:0000256" key="4">
    <source>
        <dbReference type="ARBA" id="ARBA00022723"/>
    </source>
</evidence>
<feature type="compositionally biased region" description="Basic and acidic residues" evidence="11">
    <location>
        <begin position="732"/>
        <end position="747"/>
    </location>
</feature>
<name>A0A553Q1F5_9TELE</name>
<feature type="coiled-coil region" evidence="10">
    <location>
        <begin position="1765"/>
        <end position="1834"/>
    </location>
</feature>
<dbReference type="PANTHER" id="PTHR17271">
    <property type="entry name" value="PLECKSTRIN HOMOLOGY PH DOMAIN-CONTAINING PROTEIN"/>
    <property type="match status" value="1"/>
</dbReference>
<feature type="region of interest" description="Disordered" evidence="11">
    <location>
        <begin position="2636"/>
        <end position="2765"/>
    </location>
</feature>
<keyword evidence="8" id="KW-0009">Actin-binding</keyword>
<feature type="region of interest" description="Disordered" evidence="11">
    <location>
        <begin position="720"/>
        <end position="752"/>
    </location>
</feature>
<gene>
    <name evidence="14" type="ORF">DNTS_025260</name>
</gene>
<evidence type="ECO:0000256" key="1">
    <source>
        <dbReference type="ARBA" id="ARBA00004245"/>
    </source>
</evidence>
<dbReference type="SMART" id="SM00233">
    <property type="entry name" value="PH"/>
    <property type="match status" value="1"/>
</dbReference>
<proteinExistence type="predicted"/>
<feature type="domain" description="PHD-type" evidence="13">
    <location>
        <begin position="3047"/>
        <end position="3155"/>
    </location>
</feature>
<evidence type="ECO:0000259" key="13">
    <source>
        <dbReference type="PROSITE" id="PS51805"/>
    </source>
</evidence>
<feature type="compositionally biased region" description="Basic and acidic residues" evidence="11">
    <location>
        <begin position="1994"/>
        <end position="2006"/>
    </location>
</feature>
<keyword evidence="4" id="KW-0479">Metal-binding</keyword>
<accession>A0A553Q1F5</accession>
<dbReference type="InterPro" id="IPR013083">
    <property type="entry name" value="Znf_RING/FYVE/PHD"/>
</dbReference>
<feature type="coiled-coil region" evidence="10">
    <location>
        <begin position="1141"/>
        <end position="1219"/>
    </location>
</feature>
<feature type="region of interest" description="Disordered" evidence="11">
    <location>
        <begin position="382"/>
        <end position="443"/>
    </location>
</feature>
<feature type="region of interest" description="Disordered" evidence="11">
    <location>
        <begin position="453"/>
        <end position="472"/>
    </location>
</feature>
<evidence type="ECO:0000256" key="3">
    <source>
        <dbReference type="ARBA" id="ARBA00022553"/>
    </source>
</evidence>
<feature type="region of interest" description="Disordered" evidence="11">
    <location>
        <begin position="3375"/>
        <end position="3409"/>
    </location>
</feature>
<evidence type="ECO:0000256" key="2">
    <source>
        <dbReference type="ARBA" id="ARBA00022490"/>
    </source>
</evidence>
<keyword evidence="5" id="KW-0863">Zinc-finger</keyword>
<dbReference type="GO" id="GO:0008270">
    <property type="term" value="F:zinc ion binding"/>
    <property type="evidence" value="ECO:0007669"/>
    <property type="project" value="UniProtKB-KW"/>
</dbReference>
<dbReference type="Gene3D" id="2.30.29.30">
    <property type="entry name" value="Pleckstrin-homology domain (PH domain)/Phosphotyrosine-binding domain (PTB)"/>
    <property type="match status" value="2"/>
</dbReference>